<dbReference type="Gene3D" id="3.40.50.2300">
    <property type="match status" value="2"/>
</dbReference>
<feature type="modified residue" description="4-aspartylphosphate" evidence="9">
    <location>
        <position position="769"/>
    </location>
</feature>
<name>A0ABT1EL07_9FIRM</name>
<comment type="catalytic activity">
    <reaction evidence="1">
        <text>ATP + protein L-histidine = ADP + protein N-phospho-L-histidine.</text>
        <dbReference type="EC" id="2.7.13.3"/>
    </reaction>
</comment>
<keyword evidence="7" id="KW-0902">Two-component regulatory system</keyword>
<dbReference type="InterPro" id="IPR003661">
    <property type="entry name" value="HisK_dim/P_dom"/>
</dbReference>
<evidence type="ECO:0000256" key="7">
    <source>
        <dbReference type="ARBA" id="ARBA00023012"/>
    </source>
</evidence>
<dbReference type="RefSeq" id="WP_262069337.1">
    <property type="nucleotide sequence ID" value="NZ_JAMXOC010000013.1"/>
</dbReference>
<sequence>MHKTAAIKEFKELPDYQLAIIEAACDWVFITNKAFDICYVHKCQSALDEILPSNLVGLPFENFLPTDARPEILQLLRANCRDRKKTAESVYADPLTGLHQFKGVPYQVETFTGFCITIRQISAHDLGSIRKELYGDSYRTIDQHASIQLAQQKLIAGLSSVFAKSTDSLDELFAYALKELGSFMKVDRCSVFRHDLENRTYSVLYEWCQEGVTSTKPLLQNIPYNDDDEGFIQLTTRPYIAVDDTFAYSGEAYRIQRESGVHAFADLPIICHGTFWGFLGVDYGSGPHYWTDSEFHMLQTIGSVMSATIEKNSAKKDLEEAIKEAEQANQAKTDFLSRMSHEIRTPMNAIIGMTEIAKTAADPGRVKYCLAKIGQASNQLLGLINDILDLSKIESGKMELVLAPFDFEKMLKRIYTVIQPRVDEKHLEFTFHLDVSCDRYLISDELHLNQVITNLLSNAVKFTPEEGRITLHTSFIQRDNQATLLRVEVKDTGIGIDSSEQERLFQPFEQADGSTTRQFGGTGLGLSICRKIIDLMEGNIWVESTIGEGSCFIFEIPIAFGDVNVVEPMELPDLKNTRILVVDDSYDVLEYCQQIITGFKIHCDTASSGKEAIAVVETSDTPYNIVFIDWKMPGMDGLQTAKEIQRIAPPETIVIMISVADWSDMKTQANEIGITRYLAKPLLPSSLFNTIVELTRGSETKSTNNNKTKPSYHWQGKTILMAEDIDINQEIIRVLLNPTEIAIDCASNGAEALEMYCQNPDRYDVVLMDIQMPVMDGYEATRQIRESGKPRAKTIPILAMTANAFSEDVKRSLEAGMNDHISKPINVDELLQKINNCF</sequence>
<feature type="coiled-coil region" evidence="10">
    <location>
        <begin position="304"/>
        <end position="338"/>
    </location>
</feature>
<dbReference type="InterPro" id="IPR005467">
    <property type="entry name" value="His_kinase_dom"/>
</dbReference>
<dbReference type="SMART" id="SM00387">
    <property type="entry name" value="HATPase_c"/>
    <property type="match status" value="1"/>
</dbReference>
<evidence type="ECO:0000256" key="2">
    <source>
        <dbReference type="ARBA" id="ARBA00012438"/>
    </source>
</evidence>
<dbReference type="PANTHER" id="PTHR45339">
    <property type="entry name" value="HYBRID SIGNAL TRANSDUCTION HISTIDINE KINASE J"/>
    <property type="match status" value="1"/>
</dbReference>
<keyword evidence="6" id="KW-0418">Kinase</keyword>
<proteinExistence type="predicted"/>
<feature type="modified residue" description="4-aspartylphosphate" evidence="9">
    <location>
        <position position="629"/>
    </location>
</feature>
<dbReference type="CDD" id="cd16922">
    <property type="entry name" value="HATPase_EvgS-ArcB-TorS-like"/>
    <property type="match status" value="1"/>
</dbReference>
<evidence type="ECO:0000256" key="8">
    <source>
        <dbReference type="ARBA" id="ARBA00024867"/>
    </source>
</evidence>
<dbReference type="SMART" id="SM00448">
    <property type="entry name" value="REC"/>
    <property type="match status" value="2"/>
</dbReference>
<dbReference type="EC" id="2.7.13.3" evidence="2"/>
<evidence type="ECO:0000256" key="3">
    <source>
        <dbReference type="ARBA" id="ARBA00018672"/>
    </source>
</evidence>
<evidence type="ECO:0000256" key="4">
    <source>
        <dbReference type="ARBA" id="ARBA00022553"/>
    </source>
</evidence>
<dbReference type="Pfam" id="PF00072">
    <property type="entry name" value="Response_reg"/>
    <property type="match status" value="2"/>
</dbReference>
<dbReference type="InterPro" id="IPR003018">
    <property type="entry name" value="GAF"/>
</dbReference>
<dbReference type="SUPFAM" id="SSF47384">
    <property type="entry name" value="Homodimeric domain of signal transducing histidine kinase"/>
    <property type="match status" value="1"/>
</dbReference>
<protein>
    <recommendedName>
        <fullName evidence="3">Stage 0 sporulation protein A homolog</fullName>
        <ecNumber evidence="2">2.7.13.3</ecNumber>
    </recommendedName>
</protein>
<dbReference type="InterPro" id="IPR001789">
    <property type="entry name" value="Sig_transdc_resp-reg_receiver"/>
</dbReference>
<keyword evidence="10" id="KW-0175">Coiled coil</keyword>
<dbReference type="InterPro" id="IPR036097">
    <property type="entry name" value="HisK_dim/P_sf"/>
</dbReference>
<dbReference type="InterPro" id="IPR003594">
    <property type="entry name" value="HATPase_dom"/>
</dbReference>
<dbReference type="PANTHER" id="PTHR45339:SF1">
    <property type="entry name" value="HYBRID SIGNAL TRANSDUCTION HISTIDINE KINASE J"/>
    <property type="match status" value="1"/>
</dbReference>
<dbReference type="InterPro" id="IPR036890">
    <property type="entry name" value="HATPase_C_sf"/>
</dbReference>
<keyword evidence="14" id="KW-1185">Reference proteome</keyword>
<evidence type="ECO:0000256" key="9">
    <source>
        <dbReference type="PROSITE-ProRule" id="PRU00169"/>
    </source>
</evidence>
<dbReference type="Pfam" id="PF01590">
    <property type="entry name" value="GAF"/>
    <property type="match status" value="1"/>
</dbReference>
<evidence type="ECO:0000259" key="12">
    <source>
        <dbReference type="PROSITE" id="PS50110"/>
    </source>
</evidence>
<comment type="caution">
    <text evidence="13">The sequence shown here is derived from an EMBL/GenBank/DDBJ whole genome shotgun (WGS) entry which is preliminary data.</text>
</comment>
<dbReference type="CDD" id="cd00082">
    <property type="entry name" value="HisKA"/>
    <property type="match status" value="1"/>
</dbReference>
<dbReference type="PROSITE" id="PS50110">
    <property type="entry name" value="RESPONSE_REGULATORY"/>
    <property type="match status" value="2"/>
</dbReference>
<evidence type="ECO:0000256" key="1">
    <source>
        <dbReference type="ARBA" id="ARBA00000085"/>
    </source>
</evidence>
<dbReference type="EMBL" id="JAMZFV010000013">
    <property type="protein sequence ID" value="MCP1110457.1"/>
    <property type="molecule type" value="Genomic_DNA"/>
</dbReference>
<comment type="function">
    <text evidence="8">May play the central regulatory role in sporulation. It may be an element of the effector pathway responsible for the activation of sporulation genes in response to nutritional stress. Spo0A may act in concert with spo0H (a sigma factor) to control the expression of some genes that are critical to the sporulation process.</text>
</comment>
<dbReference type="Gene3D" id="3.30.565.10">
    <property type="entry name" value="Histidine kinase-like ATPase, C-terminal domain"/>
    <property type="match status" value="1"/>
</dbReference>
<evidence type="ECO:0000256" key="6">
    <source>
        <dbReference type="ARBA" id="ARBA00022777"/>
    </source>
</evidence>
<dbReference type="Pfam" id="PF02518">
    <property type="entry name" value="HATPase_c"/>
    <property type="match status" value="1"/>
</dbReference>
<evidence type="ECO:0000256" key="10">
    <source>
        <dbReference type="SAM" id="Coils"/>
    </source>
</evidence>
<dbReference type="SUPFAM" id="SSF55781">
    <property type="entry name" value="GAF domain-like"/>
    <property type="match status" value="1"/>
</dbReference>
<dbReference type="Gene3D" id="3.30.450.40">
    <property type="match status" value="1"/>
</dbReference>
<dbReference type="Pfam" id="PF00512">
    <property type="entry name" value="HisKA"/>
    <property type="match status" value="1"/>
</dbReference>
<reference evidence="13 14" key="1">
    <citation type="journal article" date="2022" name="Genome Biol. Evol.">
        <title>Host diet, physiology and behaviors set the stage for Lachnospiraceae cladogenesis.</title>
        <authorList>
            <person name="Vera-Ponce De Leon A."/>
            <person name="Schneider M."/>
            <person name="Jahnes B.C."/>
            <person name="Sadowski V."/>
            <person name="Camuy-Velez L.A."/>
            <person name="Duan J."/>
            <person name="Sabree Z.L."/>
        </authorList>
    </citation>
    <scope>NUCLEOTIDE SEQUENCE [LARGE SCALE GENOMIC DNA]</scope>
    <source>
        <strain evidence="13 14">PAL227</strain>
    </source>
</reference>
<dbReference type="Gene3D" id="1.10.287.130">
    <property type="match status" value="1"/>
</dbReference>
<keyword evidence="4 9" id="KW-0597">Phosphoprotein</keyword>
<evidence type="ECO:0000313" key="14">
    <source>
        <dbReference type="Proteomes" id="UP001523565"/>
    </source>
</evidence>
<evidence type="ECO:0000259" key="11">
    <source>
        <dbReference type="PROSITE" id="PS50109"/>
    </source>
</evidence>
<feature type="domain" description="Histidine kinase" evidence="11">
    <location>
        <begin position="338"/>
        <end position="560"/>
    </location>
</feature>
<feature type="domain" description="Response regulatory" evidence="12">
    <location>
        <begin position="718"/>
        <end position="838"/>
    </location>
</feature>
<feature type="domain" description="Response regulatory" evidence="12">
    <location>
        <begin position="578"/>
        <end position="695"/>
    </location>
</feature>
<keyword evidence="5" id="KW-0808">Transferase</keyword>
<dbReference type="SUPFAM" id="SSF52172">
    <property type="entry name" value="CheY-like"/>
    <property type="match status" value="2"/>
</dbReference>
<accession>A0ABT1EL07</accession>
<gene>
    <name evidence="13" type="ORF">NK118_09370</name>
</gene>
<dbReference type="SMART" id="SM00065">
    <property type="entry name" value="GAF"/>
    <property type="match status" value="1"/>
</dbReference>
<dbReference type="SUPFAM" id="SSF55874">
    <property type="entry name" value="ATPase domain of HSP90 chaperone/DNA topoisomerase II/histidine kinase"/>
    <property type="match status" value="1"/>
</dbReference>
<dbReference type="SMART" id="SM00388">
    <property type="entry name" value="HisKA"/>
    <property type="match status" value="1"/>
</dbReference>
<organism evidence="13 14">
    <name type="scientific">Ohessyouella blattaphilus</name>
    <dbReference type="NCBI Taxonomy" id="2949333"/>
    <lineage>
        <taxon>Bacteria</taxon>
        <taxon>Bacillati</taxon>
        <taxon>Bacillota</taxon>
        <taxon>Clostridia</taxon>
        <taxon>Lachnospirales</taxon>
        <taxon>Lachnospiraceae</taxon>
        <taxon>Ohessyouella</taxon>
    </lineage>
</organism>
<dbReference type="CDD" id="cd17546">
    <property type="entry name" value="REC_hyHK_CKI1_RcsC-like"/>
    <property type="match status" value="2"/>
</dbReference>
<dbReference type="PROSITE" id="PS50109">
    <property type="entry name" value="HIS_KIN"/>
    <property type="match status" value="1"/>
</dbReference>
<dbReference type="PRINTS" id="PR00344">
    <property type="entry name" value="BCTRLSENSOR"/>
</dbReference>
<dbReference type="InterPro" id="IPR004358">
    <property type="entry name" value="Sig_transdc_His_kin-like_C"/>
</dbReference>
<dbReference type="InterPro" id="IPR011006">
    <property type="entry name" value="CheY-like_superfamily"/>
</dbReference>
<dbReference type="InterPro" id="IPR029016">
    <property type="entry name" value="GAF-like_dom_sf"/>
</dbReference>
<evidence type="ECO:0000313" key="13">
    <source>
        <dbReference type="EMBL" id="MCP1110457.1"/>
    </source>
</evidence>
<dbReference type="Proteomes" id="UP001523565">
    <property type="component" value="Unassembled WGS sequence"/>
</dbReference>
<evidence type="ECO:0000256" key="5">
    <source>
        <dbReference type="ARBA" id="ARBA00022679"/>
    </source>
</evidence>